<keyword evidence="4" id="KW-1003">Cell membrane</keyword>
<evidence type="ECO:0000259" key="10">
    <source>
        <dbReference type="PROSITE" id="PS50893"/>
    </source>
</evidence>
<accession>A0A5A5TBQ6</accession>
<dbReference type="GO" id="GO:0005886">
    <property type="term" value="C:plasma membrane"/>
    <property type="evidence" value="ECO:0007669"/>
    <property type="project" value="UniProtKB-SubCell"/>
</dbReference>
<evidence type="ECO:0000256" key="7">
    <source>
        <dbReference type="ARBA" id="ARBA00022840"/>
    </source>
</evidence>
<dbReference type="InterPro" id="IPR027417">
    <property type="entry name" value="P-loop_NTPase"/>
</dbReference>
<reference evidence="11 12" key="1">
    <citation type="submission" date="2019-01" db="EMBL/GenBank/DDBJ databases">
        <title>Draft genome sequence of Dictyobacter sp. Uno17.</title>
        <authorList>
            <person name="Wang C.M."/>
            <person name="Zheng Y."/>
            <person name="Sakai Y."/>
            <person name="Abe K."/>
            <person name="Yokota A."/>
            <person name="Yabe S."/>
        </authorList>
    </citation>
    <scope>NUCLEOTIDE SEQUENCE [LARGE SCALE GENOMIC DNA]</scope>
    <source>
        <strain evidence="11 12">Uno17</strain>
    </source>
</reference>
<keyword evidence="5" id="KW-0997">Cell inner membrane</keyword>
<evidence type="ECO:0000256" key="9">
    <source>
        <dbReference type="ARBA" id="ARBA00023136"/>
    </source>
</evidence>
<keyword evidence="7 11" id="KW-0067">ATP-binding</keyword>
<keyword evidence="6" id="KW-0547">Nucleotide-binding</keyword>
<dbReference type="Gene3D" id="3.40.50.300">
    <property type="entry name" value="P-loop containing nucleotide triphosphate hydrolases"/>
    <property type="match status" value="1"/>
</dbReference>
<evidence type="ECO:0000256" key="2">
    <source>
        <dbReference type="ARBA" id="ARBA00005417"/>
    </source>
</evidence>
<dbReference type="Pfam" id="PF00005">
    <property type="entry name" value="ABC_tran"/>
    <property type="match status" value="1"/>
</dbReference>
<evidence type="ECO:0000313" key="12">
    <source>
        <dbReference type="Proteomes" id="UP000322530"/>
    </source>
</evidence>
<dbReference type="InterPro" id="IPR050388">
    <property type="entry name" value="ABC_Ni/Peptide_Import"/>
</dbReference>
<keyword evidence="9" id="KW-0472">Membrane</keyword>
<name>A0A5A5TBQ6_9CHLR</name>
<dbReference type="RefSeq" id="WP_149401441.1">
    <property type="nucleotide sequence ID" value="NZ_BIXY01000024.1"/>
</dbReference>
<dbReference type="SUPFAM" id="SSF52540">
    <property type="entry name" value="P-loop containing nucleoside triphosphate hydrolases"/>
    <property type="match status" value="1"/>
</dbReference>
<gene>
    <name evidence="11" type="ORF">KDI_20170</name>
</gene>
<evidence type="ECO:0000256" key="5">
    <source>
        <dbReference type="ARBA" id="ARBA00022519"/>
    </source>
</evidence>
<dbReference type="PROSITE" id="PS50893">
    <property type="entry name" value="ABC_TRANSPORTER_2"/>
    <property type="match status" value="1"/>
</dbReference>
<keyword evidence="12" id="KW-1185">Reference proteome</keyword>
<evidence type="ECO:0000256" key="1">
    <source>
        <dbReference type="ARBA" id="ARBA00004202"/>
    </source>
</evidence>
<protein>
    <submittedName>
        <fullName evidence="11">Dipeptide/oligopeptide/nickel ABC transporter ATP-binding protein</fullName>
    </submittedName>
</protein>
<evidence type="ECO:0000256" key="8">
    <source>
        <dbReference type="ARBA" id="ARBA00022967"/>
    </source>
</evidence>
<evidence type="ECO:0000256" key="4">
    <source>
        <dbReference type="ARBA" id="ARBA00022475"/>
    </source>
</evidence>
<feature type="domain" description="ABC transporter" evidence="10">
    <location>
        <begin position="12"/>
        <end position="294"/>
    </location>
</feature>
<dbReference type="AlphaFoldDB" id="A0A5A5TBQ6"/>
<keyword evidence="3" id="KW-0813">Transport</keyword>
<dbReference type="PANTHER" id="PTHR43297:SF14">
    <property type="entry name" value="ATPASE AAA-TYPE CORE DOMAIN-CONTAINING PROTEIN"/>
    <property type="match status" value="1"/>
</dbReference>
<dbReference type="OrthoDB" id="9802264at2"/>
<keyword evidence="8" id="KW-1278">Translocase</keyword>
<dbReference type="Proteomes" id="UP000322530">
    <property type="component" value="Unassembled WGS sequence"/>
</dbReference>
<proteinExistence type="inferred from homology"/>
<dbReference type="InterPro" id="IPR017871">
    <property type="entry name" value="ABC_transporter-like_CS"/>
</dbReference>
<dbReference type="PANTHER" id="PTHR43297">
    <property type="entry name" value="OLIGOPEPTIDE TRANSPORT ATP-BINDING PROTEIN APPD"/>
    <property type="match status" value="1"/>
</dbReference>
<dbReference type="InterPro" id="IPR003439">
    <property type="entry name" value="ABC_transporter-like_ATP-bd"/>
</dbReference>
<comment type="similarity">
    <text evidence="2">Belongs to the ABC transporter superfamily.</text>
</comment>
<dbReference type="CDD" id="cd03257">
    <property type="entry name" value="ABC_NikE_OppD_transporters"/>
    <property type="match status" value="1"/>
</dbReference>
<evidence type="ECO:0000256" key="6">
    <source>
        <dbReference type="ARBA" id="ARBA00022741"/>
    </source>
</evidence>
<dbReference type="PROSITE" id="PS00211">
    <property type="entry name" value="ABC_TRANSPORTER_1"/>
    <property type="match status" value="1"/>
</dbReference>
<dbReference type="GO" id="GO:0005524">
    <property type="term" value="F:ATP binding"/>
    <property type="evidence" value="ECO:0007669"/>
    <property type="project" value="UniProtKB-KW"/>
</dbReference>
<dbReference type="Pfam" id="PF08352">
    <property type="entry name" value="oligo_HPY"/>
    <property type="match status" value="1"/>
</dbReference>
<comment type="subcellular location">
    <subcellularLocation>
        <location evidence="1">Cell membrane</location>
        <topology evidence="1">Peripheral membrane protein</topology>
    </subcellularLocation>
</comment>
<dbReference type="GO" id="GO:0015833">
    <property type="term" value="P:peptide transport"/>
    <property type="evidence" value="ECO:0007669"/>
    <property type="project" value="InterPro"/>
</dbReference>
<dbReference type="InterPro" id="IPR013563">
    <property type="entry name" value="Oligopep_ABC_C"/>
</dbReference>
<evidence type="ECO:0000313" key="11">
    <source>
        <dbReference type="EMBL" id="GCF08453.1"/>
    </source>
</evidence>
<dbReference type="EMBL" id="BIXY01000024">
    <property type="protein sequence ID" value="GCF08453.1"/>
    <property type="molecule type" value="Genomic_DNA"/>
</dbReference>
<sequence length="391" mass="42906">MVAPHTETLLDVRHVNVDYLAGSGAVHAVRDVSFQLKRGEIMGLAGESGSGKSTLAFAIARLLRPPAEIIGGQVLYYPDAARTGQFTSLMQKVKLKDASHQAKNATEIVPEDGINVFGLTPTQLRLFRWNELSVVFQSAMNALNPVMNIGKQIMDVLAAHQPEKSAKERHERAQDLLKMVGIAPDRLSSYPHELSGGMRQRVTIAIALALQPDLIIMDEPTTALDVVVQREILDLISSLCKETGTALIFITHDLSLLLELVDRVAVMYAGKLIEVAGRNAFYQHPRHPYSYGLMHSFPTLHGPRIKMIGIPGTPPDLRNVPAGCPFAQRCPMAFDACRKIVPELRTIVADIPEQVAACHLYDPTIIGSRNIPQPADLAKGFEVKPERSVVR</sequence>
<dbReference type="GO" id="GO:0016887">
    <property type="term" value="F:ATP hydrolysis activity"/>
    <property type="evidence" value="ECO:0007669"/>
    <property type="project" value="InterPro"/>
</dbReference>
<organism evidence="11 12">
    <name type="scientific">Dictyobacter arantiisoli</name>
    <dbReference type="NCBI Taxonomy" id="2014874"/>
    <lineage>
        <taxon>Bacteria</taxon>
        <taxon>Bacillati</taxon>
        <taxon>Chloroflexota</taxon>
        <taxon>Ktedonobacteria</taxon>
        <taxon>Ktedonobacterales</taxon>
        <taxon>Dictyobacteraceae</taxon>
        <taxon>Dictyobacter</taxon>
    </lineage>
</organism>
<dbReference type="InterPro" id="IPR003593">
    <property type="entry name" value="AAA+_ATPase"/>
</dbReference>
<evidence type="ECO:0000256" key="3">
    <source>
        <dbReference type="ARBA" id="ARBA00022448"/>
    </source>
</evidence>
<comment type="caution">
    <text evidence="11">The sequence shown here is derived from an EMBL/GenBank/DDBJ whole genome shotgun (WGS) entry which is preliminary data.</text>
</comment>
<dbReference type="SMART" id="SM00382">
    <property type="entry name" value="AAA"/>
    <property type="match status" value="1"/>
</dbReference>
<dbReference type="NCBIfam" id="TIGR01727">
    <property type="entry name" value="oligo_HPY"/>
    <property type="match status" value="1"/>
</dbReference>